<feature type="domain" description="Glycosyltransferase subfamily 4-like N-terminal" evidence="2">
    <location>
        <begin position="30"/>
        <end position="187"/>
    </location>
</feature>
<protein>
    <submittedName>
        <fullName evidence="3">Glycosyltransferase involved in cell wall biosynthesis</fullName>
    </submittedName>
</protein>
<dbReference type="Pfam" id="PF13439">
    <property type="entry name" value="Glyco_transf_4"/>
    <property type="match status" value="1"/>
</dbReference>
<dbReference type="PANTHER" id="PTHR45947">
    <property type="entry name" value="SULFOQUINOVOSYL TRANSFERASE SQD2"/>
    <property type="match status" value="1"/>
</dbReference>
<feature type="domain" description="Glycosyl transferase family 1" evidence="1">
    <location>
        <begin position="200"/>
        <end position="362"/>
    </location>
</feature>
<reference evidence="3 4" key="1">
    <citation type="submission" date="2018-05" db="EMBL/GenBank/DDBJ databases">
        <title>Genomic Encyclopedia of Type Strains, Phase IV (KMG-IV): sequencing the most valuable type-strain genomes for metagenomic binning, comparative biology and taxonomic classification.</title>
        <authorList>
            <person name="Goeker M."/>
        </authorList>
    </citation>
    <scope>NUCLEOTIDE SEQUENCE [LARGE SCALE GENOMIC DNA]</scope>
    <source>
        <strain evidence="3 4">DSM 103371</strain>
    </source>
</reference>
<evidence type="ECO:0000313" key="3">
    <source>
        <dbReference type="EMBL" id="PWK58199.1"/>
    </source>
</evidence>
<keyword evidence="3" id="KW-0808">Transferase</keyword>
<evidence type="ECO:0000259" key="2">
    <source>
        <dbReference type="Pfam" id="PF13439"/>
    </source>
</evidence>
<gene>
    <name evidence="3" type="ORF">C8D95_1014</name>
</gene>
<dbReference type="EMBL" id="QGGV01000001">
    <property type="protein sequence ID" value="PWK58199.1"/>
    <property type="molecule type" value="Genomic_DNA"/>
</dbReference>
<name>A0A316GB56_9RHOB</name>
<dbReference type="Pfam" id="PF00534">
    <property type="entry name" value="Glycos_transf_1"/>
    <property type="match status" value="1"/>
</dbReference>
<evidence type="ECO:0000313" key="4">
    <source>
        <dbReference type="Proteomes" id="UP000245390"/>
    </source>
</evidence>
<organism evidence="3 4">
    <name type="scientific">Silicimonas algicola</name>
    <dbReference type="NCBI Taxonomy" id="1826607"/>
    <lineage>
        <taxon>Bacteria</taxon>
        <taxon>Pseudomonadati</taxon>
        <taxon>Pseudomonadota</taxon>
        <taxon>Alphaproteobacteria</taxon>
        <taxon>Rhodobacterales</taxon>
        <taxon>Paracoccaceae</taxon>
    </lineage>
</organism>
<dbReference type="Proteomes" id="UP000245390">
    <property type="component" value="Unassembled WGS sequence"/>
</dbReference>
<dbReference type="InterPro" id="IPR028098">
    <property type="entry name" value="Glyco_trans_4-like_N"/>
</dbReference>
<dbReference type="GO" id="GO:0016757">
    <property type="term" value="F:glycosyltransferase activity"/>
    <property type="evidence" value="ECO:0007669"/>
    <property type="project" value="TreeGrafter"/>
</dbReference>
<dbReference type="AlphaFoldDB" id="A0A316GB56"/>
<evidence type="ECO:0000259" key="1">
    <source>
        <dbReference type="Pfam" id="PF00534"/>
    </source>
</evidence>
<dbReference type="RefSeq" id="WP_109757127.1">
    <property type="nucleotide sequence ID" value="NZ_CP034588.1"/>
</dbReference>
<keyword evidence="4" id="KW-1185">Reference proteome</keyword>
<sequence length="396" mass="42866">MEIVAEHNSESPSEGRRGTVVLVIDGLGRGGAERLLALYAPAIRALGYRAIVVTLQVRDGNAEAEKLRAAGIAVRHVELTKLRNVTELRKVIACIREPKPSVIHTHLEAATVVGGIASAVLRVPAVTTLHTLEHPTGINRASFRLWVLRLLLTHIYDRVLCLSDTIADEAREHGLRRAPLVTLPNGILPPESLDDRCTVRKRLRAELGISEGALVVVTVAVLRPPKGVDRLLAAMSYVLASVPDAILLVVGDGSEREQLEQQTRDQGIAHRVVFTGFREDVYDLLRSSDLFVLPTLWDTLPTVVIEAMFASLPIVASRVGGIPDMVEHGVQGALVPPGDVPALASAILGMLTDARRRETIGLAALRRAETDFSLSIQVQKLADLYDEVIAGVRPPS</sequence>
<proteinExistence type="predicted"/>
<dbReference type="OrthoDB" id="9790710at2"/>
<dbReference type="Gene3D" id="3.40.50.2000">
    <property type="entry name" value="Glycogen Phosphorylase B"/>
    <property type="match status" value="2"/>
</dbReference>
<comment type="caution">
    <text evidence="3">The sequence shown here is derived from an EMBL/GenBank/DDBJ whole genome shotgun (WGS) entry which is preliminary data.</text>
</comment>
<dbReference type="InterPro" id="IPR050194">
    <property type="entry name" value="Glycosyltransferase_grp1"/>
</dbReference>
<dbReference type="InterPro" id="IPR001296">
    <property type="entry name" value="Glyco_trans_1"/>
</dbReference>
<dbReference type="KEGG" id="salo:EF888_01480"/>
<dbReference type="PANTHER" id="PTHR45947:SF3">
    <property type="entry name" value="SULFOQUINOVOSYL TRANSFERASE SQD2"/>
    <property type="match status" value="1"/>
</dbReference>
<dbReference type="SUPFAM" id="SSF53756">
    <property type="entry name" value="UDP-Glycosyltransferase/glycogen phosphorylase"/>
    <property type="match status" value="1"/>
</dbReference>
<accession>A0A316GB56</accession>